<proteinExistence type="predicted"/>
<dbReference type="InterPro" id="IPR011990">
    <property type="entry name" value="TPR-like_helical_dom_sf"/>
</dbReference>
<dbReference type="RefSeq" id="WP_290358270.1">
    <property type="nucleotide sequence ID" value="NZ_JAUHHC010000002.1"/>
</dbReference>
<evidence type="ECO:0000256" key="1">
    <source>
        <dbReference type="SAM" id="SignalP"/>
    </source>
</evidence>
<sequence>MKASGAALTLAAALLAGCASAPPQLQRLNADWPAALPPRVELTEAPFFAQDEHQCGPAALAMLLQAAGVAVTPAQLLPAVYLPGRQGSLQQELLAATRRHGLPAYRLAPQLDALLRELAAGHPVLVFQNLSLPVYPVWHYALAIGYDRARGSLILHSGREARSEISLAAFERTWARAGHWALLALPPEQLPATAGPAAATESLAALERLDAAAARRGYAAALGRWPAEPLLLLGAGNSAHAGGDLEAAEAAYRAAVQARPGLADGWNNLAQVLIELGRPDEARAAIEHALALGGPRQAAYRELARRLPRPAG</sequence>
<organism evidence="3 4">
    <name type="scientific">Roseateles violae</name>
    <dbReference type="NCBI Taxonomy" id="3058042"/>
    <lineage>
        <taxon>Bacteria</taxon>
        <taxon>Pseudomonadati</taxon>
        <taxon>Pseudomonadota</taxon>
        <taxon>Betaproteobacteria</taxon>
        <taxon>Burkholderiales</taxon>
        <taxon>Sphaerotilaceae</taxon>
        <taxon>Roseateles</taxon>
    </lineage>
</organism>
<dbReference type="Gene3D" id="1.25.40.10">
    <property type="entry name" value="Tetratricopeptide repeat domain"/>
    <property type="match status" value="1"/>
</dbReference>
<feature type="chain" id="PRO_5046272907" evidence="1">
    <location>
        <begin position="22"/>
        <end position="312"/>
    </location>
</feature>
<protein>
    <submittedName>
        <fullName evidence="3">PA2778 family cysteine peptidase</fullName>
    </submittedName>
</protein>
<comment type="caution">
    <text evidence="3">The sequence shown here is derived from an EMBL/GenBank/DDBJ whole genome shotgun (WGS) entry which is preliminary data.</text>
</comment>
<dbReference type="Pfam" id="PF14559">
    <property type="entry name" value="TPR_19"/>
    <property type="match status" value="1"/>
</dbReference>
<dbReference type="PROSITE" id="PS51257">
    <property type="entry name" value="PROKAR_LIPOPROTEIN"/>
    <property type="match status" value="1"/>
</dbReference>
<dbReference type="EMBL" id="JAUHHC010000002">
    <property type="protein sequence ID" value="MDN3919952.1"/>
    <property type="molecule type" value="Genomic_DNA"/>
</dbReference>
<dbReference type="NCBIfam" id="NF033920">
    <property type="entry name" value="C39_PA2778_fam"/>
    <property type="match status" value="1"/>
</dbReference>
<evidence type="ECO:0000313" key="3">
    <source>
        <dbReference type="EMBL" id="MDN3919952.1"/>
    </source>
</evidence>
<dbReference type="SMART" id="SM00028">
    <property type="entry name" value="TPR"/>
    <property type="match status" value="2"/>
</dbReference>
<keyword evidence="4" id="KW-1185">Reference proteome</keyword>
<accession>A0ABT8DU95</accession>
<dbReference type="Pfam" id="PF03412">
    <property type="entry name" value="Peptidase_C39"/>
    <property type="match status" value="1"/>
</dbReference>
<reference evidence="3 4" key="1">
    <citation type="submission" date="2023-06" db="EMBL/GenBank/DDBJ databases">
        <title>Pelomonas sp. PFR6 16S ribosomal RNA gene Genome sequencing and assembly.</title>
        <authorList>
            <person name="Woo H."/>
        </authorList>
    </citation>
    <scope>NUCLEOTIDE SEQUENCE [LARGE SCALE GENOMIC DNA]</scope>
    <source>
        <strain evidence="3 4">PFR6</strain>
    </source>
</reference>
<dbReference type="Gene3D" id="3.90.70.10">
    <property type="entry name" value="Cysteine proteinases"/>
    <property type="match status" value="1"/>
</dbReference>
<feature type="domain" description="Peptidase C39" evidence="2">
    <location>
        <begin position="50"/>
        <end position="175"/>
    </location>
</feature>
<evidence type="ECO:0000259" key="2">
    <source>
        <dbReference type="Pfam" id="PF03412"/>
    </source>
</evidence>
<name>A0ABT8DU95_9BURK</name>
<dbReference type="InterPro" id="IPR019734">
    <property type="entry name" value="TPR_rpt"/>
</dbReference>
<dbReference type="InterPro" id="IPR005074">
    <property type="entry name" value="Peptidase_C39"/>
</dbReference>
<gene>
    <name evidence="3" type="ORF">QWJ38_06630</name>
</gene>
<dbReference type="SUPFAM" id="SSF48452">
    <property type="entry name" value="TPR-like"/>
    <property type="match status" value="1"/>
</dbReference>
<dbReference type="Proteomes" id="UP001228044">
    <property type="component" value="Unassembled WGS sequence"/>
</dbReference>
<evidence type="ECO:0000313" key="4">
    <source>
        <dbReference type="Proteomes" id="UP001228044"/>
    </source>
</evidence>
<keyword evidence="1" id="KW-0732">Signal</keyword>
<feature type="signal peptide" evidence="1">
    <location>
        <begin position="1"/>
        <end position="21"/>
    </location>
</feature>